<dbReference type="STRING" id="218672.SAMN04489759_106103"/>
<reference evidence="2" key="1">
    <citation type="submission" date="2016-10" db="EMBL/GenBank/DDBJ databases">
        <authorList>
            <person name="Varghese N."/>
            <person name="Submissions S."/>
        </authorList>
    </citation>
    <scope>NUCLEOTIDE SEQUENCE [LARGE SCALE GENOMIC DNA]</scope>
    <source>
        <strain evidence="2">DSM 16477</strain>
    </source>
</reference>
<gene>
    <name evidence="1" type="ORF">SAMN04489759_106103</name>
</gene>
<name>A0A1G7T5R3_9RHOB</name>
<protein>
    <submittedName>
        <fullName evidence="1">Uncharacterized protein</fullName>
    </submittedName>
</protein>
<keyword evidence="2" id="KW-1185">Reference proteome</keyword>
<evidence type="ECO:0000313" key="2">
    <source>
        <dbReference type="Proteomes" id="UP000199399"/>
    </source>
</evidence>
<sequence length="41" mass="4393">MKSMLAGFVAVAVIGVVAYYGLHEIGFSSQEVYSGKNVRVD</sequence>
<accession>A0A1G7T5R3</accession>
<organism evidence="1 2">
    <name type="scientific">Sulfitobacter delicatus</name>
    <dbReference type="NCBI Taxonomy" id="218672"/>
    <lineage>
        <taxon>Bacteria</taxon>
        <taxon>Pseudomonadati</taxon>
        <taxon>Pseudomonadota</taxon>
        <taxon>Alphaproteobacteria</taxon>
        <taxon>Rhodobacterales</taxon>
        <taxon>Roseobacteraceae</taxon>
        <taxon>Sulfitobacter</taxon>
    </lineage>
</organism>
<evidence type="ECO:0000313" key="1">
    <source>
        <dbReference type="EMBL" id="SDG30663.1"/>
    </source>
</evidence>
<dbReference type="AlphaFoldDB" id="A0A1G7T5R3"/>
<dbReference type="RefSeq" id="WP_279626455.1">
    <property type="nucleotide sequence ID" value="NZ_FNBP01000006.1"/>
</dbReference>
<dbReference type="EMBL" id="FNBP01000006">
    <property type="protein sequence ID" value="SDG30663.1"/>
    <property type="molecule type" value="Genomic_DNA"/>
</dbReference>
<proteinExistence type="predicted"/>
<dbReference type="Proteomes" id="UP000199399">
    <property type="component" value="Unassembled WGS sequence"/>
</dbReference>